<dbReference type="AlphaFoldDB" id="A0AAE1UHJ4"/>
<dbReference type="EMBL" id="JAWZYT010000398">
    <property type="protein sequence ID" value="KAK4323972.1"/>
    <property type="molecule type" value="Genomic_DNA"/>
</dbReference>
<evidence type="ECO:0000313" key="3">
    <source>
        <dbReference type="Proteomes" id="UP001292094"/>
    </source>
</evidence>
<proteinExistence type="predicted"/>
<dbReference type="Proteomes" id="UP001292094">
    <property type="component" value="Unassembled WGS sequence"/>
</dbReference>
<evidence type="ECO:0000256" key="1">
    <source>
        <dbReference type="SAM" id="MobiDB-lite"/>
    </source>
</evidence>
<comment type="caution">
    <text evidence="2">The sequence shown here is derived from an EMBL/GenBank/DDBJ whole genome shotgun (WGS) entry which is preliminary data.</text>
</comment>
<name>A0AAE1UHJ4_9EUCA</name>
<sequence length="164" mass="17755">MDATSCEAALYHCANQGLYSNYGDQEATTTQTFQTQTRSVQEEPLKRVGGGGGGGGGRGGRRLRGACGLGALLGLVCGRPIHEDTEDLGLLESTTSEDSQVLAEKNGVNVVLLWLRRQMGDKTKEKAKKVGWWFVEGLSGYANIYNPTVKLYTTTDLLQTPYYA</sequence>
<feature type="region of interest" description="Disordered" evidence="1">
    <location>
        <begin position="29"/>
        <end position="59"/>
    </location>
</feature>
<gene>
    <name evidence="2" type="ORF">Pmani_005364</name>
</gene>
<evidence type="ECO:0000313" key="2">
    <source>
        <dbReference type="EMBL" id="KAK4323972.1"/>
    </source>
</evidence>
<keyword evidence="3" id="KW-1185">Reference proteome</keyword>
<protein>
    <submittedName>
        <fullName evidence="2">Uncharacterized protein</fullName>
    </submittedName>
</protein>
<accession>A0AAE1UHJ4</accession>
<organism evidence="2 3">
    <name type="scientific">Petrolisthes manimaculis</name>
    <dbReference type="NCBI Taxonomy" id="1843537"/>
    <lineage>
        <taxon>Eukaryota</taxon>
        <taxon>Metazoa</taxon>
        <taxon>Ecdysozoa</taxon>
        <taxon>Arthropoda</taxon>
        <taxon>Crustacea</taxon>
        <taxon>Multicrustacea</taxon>
        <taxon>Malacostraca</taxon>
        <taxon>Eumalacostraca</taxon>
        <taxon>Eucarida</taxon>
        <taxon>Decapoda</taxon>
        <taxon>Pleocyemata</taxon>
        <taxon>Anomura</taxon>
        <taxon>Galatheoidea</taxon>
        <taxon>Porcellanidae</taxon>
        <taxon>Petrolisthes</taxon>
    </lineage>
</organism>
<reference evidence="2" key="1">
    <citation type="submission" date="2023-11" db="EMBL/GenBank/DDBJ databases">
        <title>Genome assemblies of two species of porcelain crab, Petrolisthes cinctipes and Petrolisthes manimaculis (Anomura: Porcellanidae).</title>
        <authorList>
            <person name="Angst P."/>
        </authorList>
    </citation>
    <scope>NUCLEOTIDE SEQUENCE</scope>
    <source>
        <strain evidence="2">PB745_02</strain>
        <tissue evidence="2">Gill</tissue>
    </source>
</reference>
<feature type="compositionally biased region" description="Gly residues" evidence="1">
    <location>
        <begin position="48"/>
        <end position="58"/>
    </location>
</feature>